<dbReference type="SUPFAM" id="SSF52777">
    <property type="entry name" value="CoA-dependent acyltransferases"/>
    <property type="match status" value="17"/>
</dbReference>
<dbReference type="FunFam" id="3.40.50.980:FF:000001">
    <property type="entry name" value="Non-ribosomal peptide synthetase"/>
    <property type="match status" value="6"/>
</dbReference>
<dbReference type="RefSeq" id="WP_157303984.1">
    <property type="nucleotide sequence ID" value="NZ_WRXO01000018.1"/>
</dbReference>
<gene>
    <name evidence="6" type="ORF">GO495_31710</name>
</gene>
<dbReference type="Proteomes" id="UP000468388">
    <property type="component" value="Unassembled WGS sequence"/>
</dbReference>
<dbReference type="GO" id="GO:0005737">
    <property type="term" value="C:cytoplasm"/>
    <property type="evidence" value="ECO:0007669"/>
    <property type="project" value="TreeGrafter"/>
</dbReference>
<dbReference type="InterPro" id="IPR036736">
    <property type="entry name" value="ACP-like_sf"/>
</dbReference>
<dbReference type="PANTHER" id="PTHR45527:SF1">
    <property type="entry name" value="FATTY ACID SYNTHASE"/>
    <property type="match status" value="1"/>
</dbReference>
<dbReference type="SMART" id="SM00823">
    <property type="entry name" value="PKS_PP"/>
    <property type="match status" value="6"/>
</dbReference>
<dbReference type="InterPro" id="IPR020845">
    <property type="entry name" value="AMP-binding_CS"/>
</dbReference>
<dbReference type="CDD" id="cd12117">
    <property type="entry name" value="A_NRPS_Srf_like"/>
    <property type="match status" value="2"/>
</dbReference>
<evidence type="ECO:0000256" key="1">
    <source>
        <dbReference type="ARBA" id="ARBA00001957"/>
    </source>
</evidence>
<dbReference type="GO" id="GO:0043041">
    <property type="term" value="P:amino acid activation for nonribosomal peptide biosynthetic process"/>
    <property type="evidence" value="ECO:0007669"/>
    <property type="project" value="TreeGrafter"/>
</dbReference>
<keyword evidence="3" id="KW-0597">Phosphoprotein</keyword>
<proteinExistence type="predicted"/>
<dbReference type="NCBIfam" id="TIGR01720">
    <property type="entry name" value="NRPS-para261"/>
    <property type="match status" value="2"/>
</dbReference>
<dbReference type="InterPro" id="IPR009081">
    <property type="entry name" value="PP-bd_ACP"/>
</dbReference>
<protein>
    <submittedName>
        <fullName evidence="6">Amino acid adenylation domain-containing protein</fullName>
    </submittedName>
</protein>
<dbReference type="NCBIfam" id="NF003417">
    <property type="entry name" value="PRK04813.1"/>
    <property type="match status" value="7"/>
</dbReference>
<dbReference type="Gene3D" id="1.10.1200.10">
    <property type="entry name" value="ACP-like"/>
    <property type="match status" value="6"/>
</dbReference>
<dbReference type="GO" id="GO:0003824">
    <property type="term" value="F:catalytic activity"/>
    <property type="evidence" value="ECO:0007669"/>
    <property type="project" value="InterPro"/>
</dbReference>
<dbReference type="SUPFAM" id="SSF47336">
    <property type="entry name" value="ACP-like"/>
    <property type="match status" value="6"/>
</dbReference>
<dbReference type="NCBIfam" id="TIGR01733">
    <property type="entry name" value="AA-adenyl-dom"/>
    <property type="match status" value="6"/>
</dbReference>
<dbReference type="Gene3D" id="3.40.50.980">
    <property type="match status" value="12"/>
</dbReference>
<dbReference type="SUPFAM" id="SSF56801">
    <property type="entry name" value="Acetyl-CoA synthetase-like"/>
    <property type="match status" value="6"/>
</dbReference>
<dbReference type="PROSITE" id="PS00455">
    <property type="entry name" value="AMP_BINDING"/>
    <property type="match status" value="6"/>
</dbReference>
<dbReference type="CDD" id="cd19531">
    <property type="entry name" value="LCL_NRPS-like"/>
    <property type="match status" value="4"/>
</dbReference>
<accession>A0A6N8JLS0</accession>
<dbReference type="EMBL" id="WRXO01000018">
    <property type="protein sequence ID" value="MVT45198.1"/>
    <property type="molecule type" value="Genomic_DNA"/>
</dbReference>
<evidence type="ECO:0000256" key="2">
    <source>
        <dbReference type="ARBA" id="ARBA00022450"/>
    </source>
</evidence>
<evidence type="ECO:0000256" key="4">
    <source>
        <dbReference type="ARBA" id="ARBA00022737"/>
    </source>
</evidence>
<dbReference type="FunFam" id="1.10.1200.10:FF:000005">
    <property type="entry name" value="Nonribosomal peptide synthetase 1"/>
    <property type="match status" value="3"/>
</dbReference>
<dbReference type="InterPro" id="IPR006342">
    <property type="entry name" value="FkbM_mtfrase"/>
</dbReference>
<dbReference type="Pfam" id="PF13193">
    <property type="entry name" value="AMP-binding_C"/>
    <property type="match status" value="3"/>
</dbReference>
<dbReference type="GO" id="GO:0044550">
    <property type="term" value="P:secondary metabolite biosynthetic process"/>
    <property type="evidence" value="ECO:0007669"/>
    <property type="project" value="TreeGrafter"/>
</dbReference>
<dbReference type="SUPFAM" id="SSF53335">
    <property type="entry name" value="S-adenosyl-L-methionine-dependent methyltransferases"/>
    <property type="match status" value="1"/>
</dbReference>
<evidence type="ECO:0000313" key="7">
    <source>
        <dbReference type="Proteomes" id="UP000468388"/>
    </source>
</evidence>
<name>A0A6N8JLS0_9BACT</name>
<dbReference type="InterPro" id="IPR020806">
    <property type="entry name" value="PKS_PP-bd"/>
</dbReference>
<dbReference type="FunFam" id="3.40.50.12780:FF:000012">
    <property type="entry name" value="Non-ribosomal peptide synthetase"/>
    <property type="match status" value="3"/>
</dbReference>
<dbReference type="Pfam" id="PF05050">
    <property type="entry name" value="Methyltransf_21"/>
    <property type="match status" value="1"/>
</dbReference>
<feature type="domain" description="Carrier" evidence="5">
    <location>
        <begin position="3441"/>
        <end position="3515"/>
    </location>
</feature>
<keyword evidence="4" id="KW-0677">Repeat</keyword>
<feature type="domain" description="Carrier" evidence="5">
    <location>
        <begin position="1037"/>
        <end position="1112"/>
    </location>
</feature>
<dbReference type="InterPro" id="IPR045851">
    <property type="entry name" value="AMP-bd_C_sf"/>
</dbReference>
<keyword evidence="2" id="KW-0596">Phosphopantetheine</keyword>
<dbReference type="FunFam" id="2.30.38.10:FF:000001">
    <property type="entry name" value="Non-ribosomal peptide synthetase PvdI"/>
    <property type="match status" value="1"/>
</dbReference>
<dbReference type="PROSITE" id="PS00012">
    <property type="entry name" value="PHOSPHOPANTETHEINE"/>
    <property type="match status" value="4"/>
</dbReference>
<feature type="non-terminal residue" evidence="6">
    <location>
        <position position="7697"/>
    </location>
</feature>
<dbReference type="GO" id="GO:0072330">
    <property type="term" value="P:monocarboxylic acid biosynthetic process"/>
    <property type="evidence" value="ECO:0007669"/>
    <property type="project" value="UniProtKB-ARBA"/>
</dbReference>
<dbReference type="InterPro" id="IPR001242">
    <property type="entry name" value="Condensation_dom"/>
</dbReference>
<feature type="domain" description="Carrier" evidence="5">
    <location>
        <begin position="7487"/>
        <end position="7561"/>
    </location>
</feature>
<dbReference type="Pfam" id="PF00668">
    <property type="entry name" value="Condensation"/>
    <property type="match status" value="9"/>
</dbReference>
<dbReference type="Gene3D" id="3.30.300.30">
    <property type="match status" value="7"/>
</dbReference>
<feature type="domain" description="Carrier" evidence="5">
    <location>
        <begin position="6455"/>
        <end position="6530"/>
    </location>
</feature>
<dbReference type="InterPro" id="IPR010071">
    <property type="entry name" value="AA_adenyl_dom"/>
</dbReference>
<evidence type="ECO:0000313" key="6">
    <source>
        <dbReference type="EMBL" id="MVT45198.1"/>
    </source>
</evidence>
<dbReference type="InterPro" id="IPR006162">
    <property type="entry name" value="Ppantetheine_attach_site"/>
</dbReference>
<organism evidence="6 7">
    <name type="scientific">Chitinophaga oryziterrae</name>
    <dbReference type="NCBI Taxonomy" id="1031224"/>
    <lineage>
        <taxon>Bacteria</taxon>
        <taxon>Pseudomonadati</taxon>
        <taxon>Bacteroidota</taxon>
        <taxon>Chitinophagia</taxon>
        <taxon>Chitinophagales</taxon>
        <taxon>Chitinophagaceae</taxon>
        <taxon>Chitinophaga</taxon>
    </lineage>
</organism>
<dbReference type="Gene3D" id="3.30.559.10">
    <property type="entry name" value="Chloramphenicol acetyltransferase-like domain"/>
    <property type="match status" value="9"/>
</dbReference>
<feature type="domain" description="Carrier" evidence="5">
    <location>
        <begin position="4956"/>
        <end position="5030"/>
    </location>
</feature>
<dbReference type="PROSITE" id="PS50075">
    <property type="entry name" value="CARRIER"/>
    <property type="match status" value="6"/>
</dbReference>
<dbReference type="Gene3D" id="2.30.38.10">
    <property type="entry name" value="Luciferase, Domain 3"/>
    <property type="match status" value="6"/>
</dbReference>
<dbReference type="InterPro" id="IPR010060">
    <property type="entry name" value="NRPS_synth"/>
</dbReference>
<dbReference type="OrthoDB" id="5298966at2"/>
<dbReference type="InterPro" id="IPR000873">
    <property type="entry name" value="AMP-dep_synth/lig_dom"/>
</dbReference>
<dbReference type="InterPro" id="IPR025110">
    <property type="entry name" value="AMP-bd_C"/>
</dbReference>
<dbReference type="NCBIfam" id="NF004282">
    <property type="entry name" value="PRK05691.1"/>
    <property type="match status" value="5"/>
</dbReference>
<dbReference type="Gene3D" id="3.30.559.30">
    <property type="entry name" value="Nonribosomal peptide synthetase, condensation domain"/>
    <property type="match status" value="8"/>
</dbReference>
<dbReference type="FunFam" id="1.10.1200.10:FF:000016">
    <property type="entry name" value="Non-ribosomal peptide synthase"/>
    <property type="match status" value="2"/>
</dbReference>
<dbReference type="PANTHER" id="PTHR45527">
    <property type="entry name" value="NONRIBOSOMAL PEPTIDE SYNTHETASE"/>
    <property type="match status" value="1"/>
</dbReference>
<dbReference type="CDD" id="cd19543">
    <property type="entry name" value="DCL_NRPS"/>
    <property type="match status" value="1"/>
</dbReference>
<evidence type="ECO:0000259" key="5">
    <source>
        <dbReference type="PROSITE" id="PS50075"/>
    </source>
</evidence>
<dbReference type="GO" id="GO:0031177">
    <property type="term" value="F:phosphopantetheine binding"/>
    <property type="evidence" value="ECO:0007669"/>
    <property type="project" value="InterPro"/>
</dbReference>
<dbReference type="InterPro" id="IPR023213">
    <property type="entry name" value="CAT-like_dom_sf"/>
</dbReference>
<keyword evidence="7" id="KW-1185">Reference proteome</keyword>
<dbReference type="InterPro" id="IPR029063">
    <property type="entry name" value="SAM-dependent_MTases_sf"/>
</dbReference>
<sequence length="7697" mass="861500">MTSLELTTVIGLLKKAEDLDVKISFERDELIVKVNKEKMPAALFLDELRENKGRLVSYFKQYHATDNTSIPVQPPITRRKPHVHMPLSFGQERLWFLQRAQADQSYDLPWVAHAEGVLDIHVLEAAFKAIVGRHEVLRTVIREQDGVPYQVVKNAEEWGMEFLHAEEIPSKGLQEYTESILDQVFDLSEEYPLKVIVVCSSPTSHTIIIKAHHIAFDGWSIAILIRELTALYMAGIKGRTAVLPELQIQYADYAIWQRNSLSGNNLKRQLDYWKKQLADTEQLVLPEDHPLPDLRSNRGGRLHMTVPAAVKDGLKKFSLQEGVTLFMTLMGAFKVLLYRYSGQTDICIGTSVAGRRQQQTETLIGFFVNTLAIRNIIDEQWSFCRLLQEIKTTLLQAYDHQDVPFEKVVEALGVKRDLRRHPLIQTVLTLQNIPDGGPLDLGDVVLSPASSGSITSKFDLSLDMTEFEDGLQLSLTYSTDLYEATTIEGMLSHYVNLLHTIPQNADLTLSALPLLTDEEEYKLLAGLNNNIVPYPQDKTIVELFGQQVSMTPENIAVVFEGRQLTYRELDIKSTRLAHYLQSKQLRTGMLVPVCLDRSDDLIVAMLAVIKAGGVYVPVDTSYPQERIQYILADVKAELLIDASGYSFADIETINPAGIEELLLSQPAESLSVALSPGSLAYVMYTSGSTGSPKGVMVEHRNVISLVKGVSYTDISADTIWLSTGSPAFDATTVEYWGALLNGGRLVLCPQETLLDICQLKTLLTKEHITTMWFTSGWFNQLVETDISIFGTLRSILVGGDRLSSYHIGRVRKAYPSLQIINGYGPTENTTFSLTCEIRNVEELKDIPVGLPLSNRSAYILDSHGRICPPAVMGELYVGGAGLSRGYWRQPELTAAKFVTGPFEKLKESRLYRTGDMARWMTDGNITFLGRKDDQVKIRGYRVETGEIEQVMQGLPGISQAVVVWQSSTQQLLAFVVTKDHYVRENMLRLLEQKLPAYMIPAAILELVEIPLTANGKVNRKVLLETMVLPAIVSTYEAPRNSQEEVMADIWQVLLGKAAIGINDNFFESGGHSLMAMQLIAAIRKQSGKEVSIRTLFQHPTIATLCQVLENQTEEAIPAIQPRKEDGKIRLSFAQERLWFIDQLQGSTQYHLPWVFRIEGQLDLALLEQVFRTIVDRHEVLRTVIREENGIGYQAIQPAANWRFVYKDLTNEIHAEDTLRDQIAAFVATPFNLSADSMLKVTIFRISAQEYVMAGVVHHIVFDAWSVGIMVKELVELYAAGIAGRPPELPALPLQYADYAVWQRNLLTDGVLSKRLKYWKQQLQEIEPVSITPDYPRPAVQSINGAIAISMLDRELQEDLALLSAREGVTLFMTMLAAFKVVLYRYAGSPDITVGSVVAGRDQKETEDLIGFFINTLALRSKLREDMTFSELLQAVKEMTLDAYEHQDVPFEKVVEVLDIERDLSRTPVFQVVFTLQNAPQSKVLTLGDAQLSMEAAGAVTAKFDLNLEATESDAGLRLLLTYCKDLYKAETAGRLLQHYENLLREIVKDTSRSLTALTILGREETDKLISVYTGIQAADSNLLDIFEQKVLQTPDAVALICGDDQLTYDELNKQSDQLAVYLQKLGVREEVLVPVCIQRSISMVVSMLGILKAGGAYVPVDPEYPASRIEYILKDTGCRFVLADASTENLLPDDVMIISLDSHWAQISLQPEGRVHNEISGHTLAYIIYTSGSTGTPKGVMIEHAQLLNYLLNAITMYGSNGNREGAGSFMHLSYTFDASVTALFVPLLQGRRLILAQGRSVTAFEDPQLLKYAPYDFIKLTPAHLPVLESLMGAAGVTMLTQKLVVGGEALELRHVKFLADADIEIINEYGPTETTVGCTTYHFRPEKKLYTIGTSLPIGIPVNNMYIYVVDVNNAEVLCPPGVEGELCIGGAQVGRGYLHQPGMTATRFIDDPFSREAGQRMYRTGDKGKWLPDGNLHFSGRIDDQVKINGYRIEPGEIAHCLQAVDGVKETVVLVNAQSDSLKAYLRVDEEKYPLLAVYQQMLYNGEIDPASFQVLPNGLPIFNSNLNEVTFLYKEIFLDQCYLKHGITLKEDSCVLDIGANAGFFTVFLNILCPGIRVYSFEPIPVVYHHLSQNRQLYNIQGECFQLAVFNKETEIDFTYYPDVTIVSGISEDIEQVRDVVRSYIQGTEGTDASISELDEVLDVKLNSVRIKCKTITVSEVIRSRKLDHIDLLKIDVENSEHYVLEGIEEGDWARIDNVIIEVHNIDNRLARIQQLLEEKGFHTFVEKEKALAGDDILYNIFARRDTESSGMASLEDKAEVRAQQWLSPQDFITQVASAARKKLPEYMVPGGFIITDTFPLTVNGKIDRKALLELPDLNQQVDNYVAPENATEAALVIIWQELLGLEKIGVKDNFFVLGGHSLLAVRLIAAIRKHFDKIVSIRNIFDAPDISALALLLQQEDTGLKMPPILPAGDRKYIPLSFSQERLWFIDKLQGTVQYHMPWLFRLSGELDIPALEASFLEIVSRHDVLRTVISEDDGKAFQVLTPPGQWRMEYLTEKALLASGAPSVDAYLQQVAKQPFDLSKDPVFKVLLVQLTEREYLLLALVHHIAFDGWSIGIVVRELSALYDAFKAKEPAALKPLPLQYTDYAIWQRDNLSGKWMQNGLRYWQEQLAGATATGIEPDYTRPDVQSMNGNMLSRVLNVSVYNSLIGLSHEENVTLYMTLLAAFKVLIYRYSGHSDICIGTPVAGRHQHEVEDMIGFFVNTLVMRSQLDAETTFSAFLQQVRKTSLDAFAHQEIPYDKVVEALGVTRDMSRNPLFQHMFILQNTPDAGQLTLGDIRLESANPGHMMADNDFDLIVNESSEGLQLSILYNTDLFSAGTINQLLDHYCLLLENIVINKNSLIRDFALLTETERRKILYEFNSAVSILPPDETIVTRFEKQVLDFPLSIAVICGDQYLTYNQLNEQANRLARYLKAKGIGKDMLVGICIKRSIERVVSMLAILKAGAAYLPLDPSYPENRISYMLKDSDCRVVVTIEENIKNIGTGIQMSDVICLDILEETLSELNNTTPENEIAATDLAYVIYTSGSTGRPKGVMIEHRSLLNFIYGSVRYQDLQPGTRMLQFSSFSFDAACAEIFSALLHGGQLIIPAEEEILDSSLFVALLRRRQVEWATLPPAYLAAVKDEELNINTIVSAGEKLSPALARAIEGKGIRLFNAYGPTENTVGSTITSHPLHVSGKVVIGKPSANVKIYILDVYQRPVPVGVEGEIYLGGAQVARGYLHQPALTAAKFLPDPFSSVPAARMYRTGDTGKWLTDGNIVYVGRIDEQVKVRGFRIEPGEIEAVLEQHPDVREAKVVLQEDPSGLKNLTAFVVEDGTVDKARLMAHVKSYLPAYMVPAAIVRIESIPLTSNGKTDRKALIAMNTLVVAETDFVAPATETERRLAEVWQQLLGLVRIDTRSNFFSLGGDSIVSIQLVSRINRQGYHISPRDIFMHQTIGELAAVIDNRTTGTPAYTGETGILTGFSGLLPIQEWFLQNAGAAASHFNQSVLLSISKDINTIQLQTIVSRLIQQHDALRFRYYRNDTTWMQEYIPVDSILAVENLVTAATDELPALITGVCQQYQRSLNITEGSLIKVVLMQTPASEKDNRLLIIIHHLVIDGVSWRIILDDLEALLYQEDVSFVKTASYREWYNTLKAYGETSGLQSQREYWSAVVNDYQALPVDHDYKGTLTISDLQDVRFSLDAEMTAVLLKDAAAVYHTETNDILLAALSATLSEWSGLQKIVVAVEGHGREIPGNSIDTSRTVGWFTNLYPVMLEVEQYADEAALIKNTKEQLRAIPGKGMGYGILKYLQKDQLPGGKEPWDIIFNYLGQTDNIGNGGQQLLIAAESAGDAVDPEFPVQHKLVLNSMVADAKLMFTCSFSNKHYDAGTIRSLSGKFISRLESLLRHCIERKQSQAMYTPSDFGLGQDVHYRELDAFLDQVKDGVILRDKIESLYRLSGLQQGIFFHTLYDKGTAYAEQFKCDITGLDVNAFIRSWEKLIAQHTILRTGFYHDVFNVPVQIVWKEAPFPVEIIDLVHLSPDAQEIAISDFAEIDRQKKFDFTKPPVMRMTLLKKKDGHFHLLWTHHHLLLDGWSLQLLVKEFLTTYDAIAYAKELPVQKADRYRDYIRYIGEKKLLQEDEYWKKYLNGIEKGTLLPFVETLANRNRSVEDFNVVSLSLDEHITGQIKQYAQQQQITVNTLMQGVWSYLLYRYTAAQDVIFGVTVSGRPADLTDVEQRIGMYINTIPLRAVISENKPVAAWLQELQQEQQSSLEFQYSAINDIRHWIDVPGDLFDTILTFQNYPISEVLASKEWQLHISGIEMLEQSTNYPLCIRISQSSEMLLQFIYKCSLLEEAYVRMIQGHFKEVLIQMINGTVNLISEIRLLTADEEEQLLQLSGIGSNITLSTGIISAFKEQCLSTPDAIALVYEDQRLSYAVLDENSSRLAAYLQQTGVTEGAVIAVCMGRSTELILAILAILKAGCAYMPIDPAYPSERVLFMLKDADAVLLLSTSHHVLDKQIRKTDIDLLWQTDIACLPPVYENKPVAPDSLAYIMYTSGSTGQPKGVMVTHANVLSLVKDITYAPLSAAETLLSTGAVSFDATTYEYWGMLLNGGRLVLCQQEVLLDISLLQQLIIDEKITQMWFTAGWFNQLLDTDINLFASLRTVLVGGDRLSPVHIKTLREQFPLLQIINGYGPTENTTFSVTMNITDVAADSDIPIGKPLDHRTAFILDANGRLCPLGVAGELFVGGAGLSAGYLNQPELTTAKFKDYIPGLRLYSTGDMARWRLDHNIDFLGRQDSQIKIRGYRIEPAEVEHVLQQAPGVKQALVMVQEDERRTKRLIGYFTTTEGFNRDTVLSFLTERLPDYMLPATLVDIPVFPLTANGKIDRKKLSDIDIAVTSGSTYAGPRTPMEEALVKIWQDLLGVEQVGINDNFFELGGDSIITIQLASRARRQGYEVKIGDLFTYQTIATLSAVMEKNDVSSLLQQGPSTGICGLLPIQQWFFESQPEMVSHFNQAVLLNIPKTINIEILQHATEQLVKIHESLRFIYHKRAADWEQEYGHRPVETVLLDLADMNGHGFALAIEQHLQAYQESLDISNGNLFRFVLIKTPSVMDANRLFIVIHHLLVDGVSWRIILDDLENMLRTSLNGTVNLPVVNNATYRDWFDALSSYGKGLSGQSQKDYWQKITGYYTPLFTDKAGAGIVLSKDVDNCIEKLDPSWTRNLLQNIQTAYSTEINDILLCVLAKTMHEFTGNEHLVIGLEGHGREALNMETDPSHTVGWFTSMYPVLLEYTDDMELSDGISATKEQLRCIPDKGIGYGVLRYLEKIPALQGKLPWDLTFNYLGQLDNIAGVDSLFSPAVEHTGDAVNENNVWQGLMNINCLVKGGEFIISWSYSTRHYETATVNALTSQFIRNLQLLIGHCLQQEQPTFTPSDYGLTGDVTCKELNNFFADKGSNKPERIYRLSALQEGLLFHSLSDDKGGSYVEQLRCEIVSPDIRSFRKSWDLLLGRHSILRTAFYYNIFKVAVQAVYKNVSIPLELIDFRNVSGKEQEDALLSYEHADLYRQFNFEQPPLMRVTLIQLSDNKYRLLWTVHHLVFDGWSLPVILEEFLNTYDELVSGSPVTNYKEDLYEDYIHHINRISKIAQQEFWTNYMGGLSESTLLPFIPAGIERSRNVEKFNALEHTLNIDQTASLQAYAQQQHITVNTLMQGVWSYLLHRYTGQQNIAYGVVVSGRPEALADVERRIGMYINTIPLHSRMKGDETFASWLQLMQDGQLAARKYQYTALNDIREWTDVAGELFDTILVFENYPVSKVIGNRDWKMDVSFLGKEEQTSNYPLSIRIVVRETTSLQFVYKQSVLDRQQVKNIARHFETLLLQIAENVVTAVNEVQLLSEIETQQLLDWGRGETASYFPPESNVSSLFSAQVSLTPESTALLSGTCSLSYNALEIRSNQLGNHLRQLGVQRGELVGIFLERGIDMIVAILGILKAGGAYVPLEPSYPYERLSYLLEDSACRLVVSTINLESHLPSGPAIIYVDETSTKSTALPDADITPTDLAYVIYTSGSTGHPKGVLIEHGSVVNLIGSQLKTFGIDSSERILQFSNYSFDASVEQIFLALLSGATLVLMDKQTQLDPVAFEALLITQQITHLHATPGFLEILRPGLYGGLKRVIAGGEACNKSLADKWGSLLPFYNEYGPTETTVTAIEWQATAGEGGEDILPIGRPLRNTHAYIVDNYGELAGIGITGELYIGGAGVARGYLNRPELTATHFILRNGELVYRTGDDARWLPDGNIAFMGRRDEQVKVRGYRIELGEISTVLQQSPGILQAVVLFNNKQLIAYIVTSEDYEKPIVLQYLESQLPDYMVPAQLIEIEYIPLTSNGKTDKKKLLDLSVKEDPQLYEGPRTAAEKRMLAIWEDLLEVKPLSIHANFFEQGGHSLMAVRVVSAIRNQFGKELSVGAIFEFPTVALLSAELDMPDHKEVLPPISAYPRIGLIPLSYGQERLWFIDKLSGSIQYHVPWGFHLTGELNIDALESSFREIIARHEVLRTVIREEDGVGYQLLRDAAGWHMQRISRSEIMEDVHVWIGQQAEKPFDLANDFMLRVSLVTVAEREYYLSGVVHHIACDGWSIGIIVDELVNLYESKLKGDPSPLQPLPVQYADFAIWQRNWLSGEVLEKKLSYWEQQLKGVAPLSLPVDYPYPAEQRIRGGRVTMMTDHVLHERLEACAQREGVTLFMLLLAAFKVLLHRSSGQEDICVGSPAAGRGQQETEGLIGFFLNTLALRSHVDSNQSFSSLLQEIKQTTLGAYEHQEVPFEKIVEVLGVERDRTRNAVFQVWLVLQNMPGGGELRLGDVELEGAGSATITSQFELNLDITPFRDGLRLSLTYCADLFNEPTVTRMLSHYQHILEAIASEMSLRIGSLPMLSAVETQQLLGWGRGETASYYPPESNVSSLFSAQACLTPESTALLFGTDSLSYNALEIRSNQLGNHLRQLGVQRGELVGIFMERGIDMIVAILGILKAGGAYVPLEPSYPHERLSYLLEDSGCRLVISTMDLDSHLPLGPSIIYIDEASTKSTALPDAGITPTDLAYVIYTSGSTGHPKGVLIEHGSVVNLIGSQLKTFGIDSSERILQFSNYSFDASVEQIFLALLSGATLVLMDKKTQLDPVAFEALLLTQQVTHLHATPGFLETLRPGLYGGLKRVIAGGEACNKSLAEKWGSLLTFYNEYGPTETTVTAIEWQTTAGEAGEDILPIGRPLGNTRAYIIDNYGELAGIGITGELYIGGIQVGRGYLNQPSQTASHFILRNGERVYRTGDDARWLPDGNIMFMGRGDEQVKVRGYRIELGEIGTVLQQAPGIRHAVVLLNNKRLVGYIVVSEDYEQAVVQHYLQSQLPDYMVPAQLIEIEYIPLTSNGKTDKKKLLDLSAVKEETQQYESARNELEKLLIDTWEELLGATRISIHDNFFELGGDSIITIQVVSRVRRHGYDLQVVDLFEHQSVASLSACILARGTSNMLRGEQGLLTGESGLLPIQQQYFASCPEEVSHFNQSLLLGIDKSFLGPSLEHAFTFLREHHDALRFTYEQINGRWIQHYGTSPKIQLYELNLSGSTDFTTSLLCHAEEYQSSLDIRKGDVLRLVLIQTPSSYT</sequence>
<dbReference type="FunFam" id="3.30.559.30:FF:000001">
    <property type="entry name" value="Non-ribosomal peptide synthetase"/>
    <property type="match status" value="1"/>
</dbReference>
<dbReference type="CDD" id="cd19534">
    <property type="entry name" value="E_NRPS"/>
    <property type="match status" value="2"/>
</dbReference>
<dbReference type="CDD" id="cd05930">
    <property type="entry name" value="A_NRPS"/>
    <property type="match status" value="4"/>
</dbReference>
<dbReference type="Pfam" id="PF00550">
    <property type="entry name" value="PP-binding"/>
    <property type="match status" value="6"/>
</dbReference>
<comment type="cofactor">
    <cofactor evidence="1">
        <name>pantetheine 4'-phosphate</name>
        <dbReference type="ChEBI" id="CHEBI:47942"/>
    </cofactor>
</comment>
<comment type="caution">
    <text evidence="6">The sequence shown here is derived from an EMBL/GenBank/DDBJ whole genome shotgun (WGS) entry which is preliminary data.</text>
</comment>
<dbReference type="NCBIfam" id="TIGR01444">
    <property type="entry name" value="fkbM_fam"/>
    <property type="match status" value="1"/>
</dbReference>
<dbReference type="Pfam" id="PF00501">
    <property type="entry name" value="AMP-binding"/>
    <property type="match status" value="6"/>
</dbReference>
<reference evidence="6 7" key="1">
    <citation type="submission" date="2019-12" db="EMBL/GenBank/DDBJ databases">
        <title>The draft genomic sequence of strain Chitinophaga oryziterrae JCM 16595.</title>
        <authorList>
            <person name="Zhang X."/>
        </authorList>
    </citation>
    <scope>NUCLEOTIDE SEQUENCE [LARGE SCALE GENOMIC DNA]</scope>
    <source>
        <strain evidence="6 7">JCM 16595</strain>
    </source>
</reference>
<dbReference type="Gene3D" id="3.40.50.150">
    <property type="entry name" value="Vaccinia Virus protein VP39"/>
    <property type="match status" value="1"/>
</dbReference>
<feature type="domain" description="Carrier" evidence="5">
    <location>
        <begin position="2391"/>
        <end position="2466"/>
    </location>
</feature>
<evidence type="ECO:0000256" key="3">
    <source>
        <dbReference type="ARBA" id="ARBA00022553"/>
    </source>
</evidence>